<proteinExistence type="predicted"/>
<dbReference type="InterPro" id="IPR001638">
    <property type="entry name" value="Solute-binding_3/MltF_N"/>
</dbReference>
<dbReference type="SUPFAM" id="SSF109604">
    <property type="entry name" value="HD-domain/PDEase-like"/>
    <property type="match status" value="2"/>
</dbReference>
<sequence length="1059" mass="120557">MLNIAKSLGRLNFSIRVTVVSVFIIATLITALVALTLQYHFAFSLAKDNVEDNFRDFGEEVGQALKQLDDSAASTVRILAKQQTYSSIDTIPENTLDLFAEFMRTNAMFNAIYVGFSGGDIYEVVNLDSAAIMRRQYEADANDRWLIIQVRDIDGKRVRQMAFLSENYEVRHTREEPSNYYADRRLWFRQSNALTVNKTEPYLFQNLQAPGQTYSLKVNNGHAVIALDIALSSVLQYFATNMKNSHAEAYIYQPSGSLIAAVNQKITENDLPQMPKLNWTAEQQQILAKYPEIKVSNETNWSPIDFMISGEPSGYSVDFLRMVAQAMGVHFNFVNGVSWSELLQLYQQDDIDMLQSVNKSIGNSHLGEFSDAYLDLPFALVTSDQQPDLYNIASLYGKTIAIPQGWTIVKYIQRKFPQIRVVELPTTKDVLQAVASGKVFGGIDSHAVLKYEAANYFISGLRYQTQLDLNSLGVPSELHLVVKTADAELLPLLNQAMKEVNARHSQLLSKHWLGEQWQQEHSTTVPYQKFIEFATDATKQNQLIQTAEQGKDFFVYVTRVDEAESYTHYLAVLLPRNDLLEPAIKRVAISLAITIGVLILLSPASWLFSGPIVSPIRRLAIENEKIRNRQYDKLDIPNSSITEVHNLGQSIKEMASAIQTHEQSQQELLDAFIQLIAQAIDYKSPYTAGHCLRVPELALMLAKQAHDSDTPAFADFKFNTNSEWREFRVGAWLHDCGKITTPEHIVDKGSKLEVIYNRIHEVRMRFEVLLRDADIEYWRALNKTPEKQALLAQQREVKRAQIMDDFAFVAKTNVGGEQLSDADKARLVNISKQSWTRHLSDRLGLSPLEERMYHSLEPEESLPATEQVLSDKPIHEVPRFHSTDYPEHLGIKMDIPKLLYHRGELHNLMIERGTLTAEDRFKINEHIVNTIQMLDTLPFPPELSKVPRYASTHHETLDGRGYPRKLTADDLSVPERIMVLADIFEALTANDRPYKKAKPVSVSLKILAQMVKDGHVDEDVFKLFLSSGIYLDYARRYLAPEQIDAVDIEQFMDVKWRKD</sequence>
<gene>
    <name evidence="3" type="ORF">L9G74_07300</name>
</gene>
<dbReference type="InterPro" id="IPR003607">
    <property type="entry name" value="HD/PDEase_dom"/>
</dbReference>
<keyword evidence="1" id="KW-1133">Transmembrane helix</keyword>
<dbReference type="SMART" id="SM00471">
    <property type="entry name" value="HDc"/>
    <property type="match status" value="1"/>
</dbReference>
<comment type="caution">
    <text evidence="3">The sequence shown here is derived from an EMBL/GenBank/DDBJ whole genome shotgun (WGS) entry which is preliminary data.</text>
</comment>
<dbReference type="InterPro" id="IPR037522">
    <property type="entry name" value="HD_GYP_dom"/>
</dbReference>
<dbReference type="RefSeq" id="WP_238895643.1">
    <property type="nucleotide sequence ID" value="NZ_JAKOGG010000004.1"/>
</dbReference>
<dbReference type="Gene3D" id="3.40.190.10">
    <property type="entry name" value="Periplasmic binding protein-like II"/>
    <property type="match status" value="2"/>
</dbReference>
<dbReference type="PANTHER" id="PTHR43155:SF2">
    <property type="entry name" value="CYCLIC DI-GMP PHOSPHODIESTERASE PA4108"/>
    <property type="match status" value="1"/>
</dbReference>
<reference evidence="4" key="1">
    <citation type="submission" date="2023-07" db="EMBL/GenBank/DDBJ databases">
        <title>Shewanella mangrovi sp. nov., an acetaldehyde- degrading bacterium isolated from mangrove sediment.</title>
        <authorList>
            <person name="Liu Y."/>
        </authorList>
    </citation>
    <scope>NUCLEOTIDE SEQUENCE [LARGE SCALE GENOMIC DNA]</scope>
    <source>
        <strain evidence="4">C32</strain>
    </source>
</reference>
<accession>A0ABT2FIT4</accession>
<keyword evidence="1" id="KW-0472">Membrane</keyword>
<dbReference type="SUPFAM" id="SSF53850">
    <property type="entry name" value="Periplasmic binding protein-like II"/>
    <property type="match status" value="1"/>
</dbReference>
<protein>
    <submittedName>
        <fullName evidence="3">Transporter substrate-binding domain-containing protein</fullName>
    </submittedName>
</protein>
<dbReference type="Gene3D" id="1.10.3210.10">
    <property type="entry name" value="Hypothetical protein af1432"/>
    <property type="match status" value="2"/>
</dbReference>
<dbReference type="PANTHER" id="PTHR43155">
    <property type="entry name" value="CYCLIC DI-GMP PHOSPHODIESTERASE PA4108-RELATED"/>
    <property type="match status" value="1"/>
</dbReference>
<dbReference type="Proteomes" id="UP001201549">
    <property type="component" value="Unassembled WGS sequence"/>
</dbReference>
<keyword evidence="4" id="KW-1185">Reference proteome</keyword>
<evidence type="ECO:0000313" key="3">
    <source>
        <dbReference type="EMBL" id="MCS4556237.1"/>
    </source>
</evidence>
<dbReference type="SMART" id="SM00062">
    <property type="entry name" value="PBPb"/>
    <property type="match status" value="1"/>
</dbReference>
<dbReference type="Pfam" id="PF00497">
    <property type="entry name" value="SBP_bac_3"/>
    <property type="match status" value="1"/>
</dbReference>
<dbReference type="CDD" id="cd00077">
    <property type="entry name" value="HDc"/>
    <property type="match status" value="2"/>
</dbReference>
<feature type="transmembrane region" description="Helical" evidence="1">
    <location>
        <begin position="15"/>
        <end position="37"/>
    </location>
</feature>
<dbReference type="PROSITE" id="PS51832">
    <property type="entry name" value="HD_GYP"/>
    <property type="match status" value="1"/>
</dbReference>
<dbReference type="Gene3D" id="6.10.340.10">
    <property type="match status" value="1"/>
</dbReference>
<name>A0ABT2FIT4_9GAMM</name>
<evidence type="ECO:0000256" key="1">
    <source>
        <dbReference type="SAM" id="Phobius"/>
    </source>
</evidence>
<dbReference type="Pfam" id="PF13487">
    <property type="entry name" value="HD_5"/>
    <property type="match status" value="1"/>
</dbReference>
<evidence type="ECO:0000313" key="4">
    <source>
        <dbReference type="Proteomes" id="UP001201549"/>
    </source>
</evidence>
<feature type="domain" description="HD-GYP" evidence="2">
    <location>
        <begin position="822"/>
        <end position="1039"/>
    </location>
</feature>
<dbReference type="EMBL" id="JAKOGG010000004">
    <property type="protein sequence ID" value="MCS4556237.1"/>
    <property type="molecule type" value="Genomic_DNA"/>
</dbReference>
<keyword evidence="1" id="KW-0812">Transmembrane</keyword>
<dbReference type="CDD" id="cd01007">
    <property type="entry name" value="PBP2_BvgS_HisK_like"/>
    <property type="match status" value="1"/>
</dbReference>
<organism evidence="3 4">
    <name type="scientific">Shewanella electrica</name>
    <dbReference type="NCBI Taxonomy" id="515560"/>
    <lineage>
        <taxon>Bacteria</taxon>
        <taxon>Pseudomonadati</taxon>
        <taxon>Pseudomonadota</taxon>
        <taxon>Gammaproteobacteria</taxon>
        <taxon>Alteromonadales</taxon>
        <taxon>Shewanellaceae</taxon>
        <taxon>Shewanella</taxon>
    </lineage>
</organism>
<evidence type="ECO:0000259" key="2">
    <source>
        <dbReference type="PROSITE" id="PS51832"/>
    </source>
</evidence>